<sequence>MLYSIILSAFAATAVMAQSTTSSATDPCDLVYNACIQEAVTKGESPNFSTCNARRAACAGSASATATSSFLICNAAAIARGDCTATAASVPTTTSTSTSPCDLVYNACIQRAVTMGESPNFSSCSAEEAACSATVSATPAPTSTASTTYSPCDQVYNACIQEAVNKGESPNFSTCNARKAACAGTVSATPAPTSTAATTYSPCDQVYNACIQEAVTKGESPNFSTCNSRRAACAGTASATGTIHATVTSQPTMFTGAANMNGPAMGLMALGALALL</sequence>
<dbReference type="Proteomes" id="UP001629113">
    <property type="component" value="Unassembled WGS sequence"/>
</dbReference>
<gene>
    <name evidence="2" type="ORF">PVAG01_05326</name>
</gene>
<keyword evidence="3" id="KW-1185">Reference proteome</keyword>
<dbReference type="EMBL" id="JBFCZG010000004">
    <property type="protein sequence ID" value="KAL3423579.1"/>
    <property type="molecule type" value="Genomic_DNA"/>
</dbReference>
<protein>
    <submittedName>
        <fullName evidence="2">Uncharacterized protein</fullName>
    </submittedName>
</protein>
<name>A0ABR4PJS0_9HELO</name>
<evidence type="ECO:0000313" key="2">
    <source>
        <dbReference type="EMBL" id="KAL3423579.1"/>
    </source>
</evidence>
<organism evidence="2 3">
    <name type="scientific">Phlyctema vagabunda</name>
    <dbReference type="NCBI Taxonomy" id="108571"/>
    <lineage>
        <taxon>Eukaryota</taxon>
        <taxon>Fungi</taxon>
        <taxon>Dikarya</taxon>
        <taxon>Ascomycota</taxon>
        <taxon>Pezizomycotina</taxon>
        <taxon>Leotiomycetes</taxon>
        <taxon>Helotiales</taxon>
        <taxon>Dermateaceae</taxon>
        <taxon>Phlyctema</taxon>
    </lineage>
</organism>
<evidence type="ECO:0000313" key="3">
    <source>
        <dbReference type="Proteomes" id="UP001629113"/>
    </source>
</evidence>
<comment type="caution">
    <text evidence="2">The sequence shown here is derived from an EMBL/GenBank/DDBJ whole genome shotgun (WGS) entry which is preliminary data.</text>
</comment>
<evidence type="ECO:0000256" key="1">
    <source>
        <dbReference type="SAM" id="SignalP"/>
    </source>
</evidence>
<feature type="signal peptide" evidence="1">
    <location>
        <begin position="1"/>
        <end position="17"/>
    </location>
</feature>
<keyword evidence="1" id="KW-0732">Signal</keyword>
<reference evidence="2 3" key="1">
    <citation type="submission" date="2024-06" db="EMBL/GenBank/DDBJ databases">
        <title>Complete genome of Phlyctema vagabunda strain 19-DSS-EL-015.</title>
        <authorList>
            <person name="Fiorenzani C."/>
        </authorList>
    </citation>
    <scope>NUCLEOTIDE SEQUENCE [LARGE SCALE GENOMIC DNA]</scope>
    <source>
        <strain evidence="2 3">19-DSS-EL-015</strain>
    </source>
</reference>
<proteinExistence type="predicted"/>
<feature type="chain" id="PRO_5045320370" evidence="1">
    <location>
        <begin position="18"/>
        <end position="276"/>
    </location>
</feature>
<accession>A0ABR4PJS0</accession>